<evidence type="ECO:0000313" key="12">
    <source>
        <dbReference type="EMBL" id="KAF2715043.1"/>
    </source>
</evidence>
<evidence type="ECO:0000256" key="2">
    <source>
        <dbReference type="ARBA" id="ARBA00022516"/>
    </source>
</evidence>
<dbReference type="Proteomes" id="UP000799428">
    <property type="component" value="Unassembled WGS sequence"/>
</dbReference>
<dbReference type="FunFam" id="1.20.120.1760:FF:000017">
    <property type="entry name" value="Phosphatidyl synthase"/>
    <property type="match status" value="1"/>
</dbReference>
<dbReference type="GO" id="GO:0005739">
    <property type="term" value="C:mitochondrion"/>
    <property type="evidence" value="ECO:0007669"/>
    <property type="project" value="TreeGrafter"/>
</dbReference>
<dbReference type="Pfam" id="PF01066">
    <property type="entry name" value="CDP-OH_P_transf"/>
    <property type="match status" value="1"/>
</dbReference>
<evidence type="ECO:0000256" key="1">
    <source>
        <dbReference type="ARBA" id="ARBA00004141"/>
    </source>
</evidence>
<comment type="similarity">
    <text evidence="10">Belongs to the CDP-alcohol phosphatidyltransferase class-I family.</text>
</comment>
<gene>
    <name evidence="12" type="ORF">K504DRAFT_421444</name>
</gene>
<evidence type="ECO:0000256" key="10">
    <source>
        <dbReference type="RuleBase" id="RU003750"/>
    </source>
</evidence>
<reference evidence="12" key="1">
    <citation type="journal article" date="2020" name="Stud. Mycol.">
        <title>101 Dothideomycetes genomes: a test case for predicting lifestyles and emergence of pathogens.</title>
        <authorList>
            <person name="Haridas S."/>
            <person name="Albert R."/>
            <person name="Binder M."/>
            <person name="Bloem J."/>
            <person name="Labutti K."/>
            <person name="Salamov A."/>
            <person name="Andreopoulos B."/>
            <person name="Baker S."/>
            <person name="Barry K."/>
            <person name="Bills G."/>
            <person name="Bluhm B."/>
            <person name="Cannon C."/>
            <person name="Castanera R."/>
            <person name="Culley D."/>
            <person name="Daum C."/>
            <person name="Ezra D."/>
            <person name="Gonzalez J."/>
            <person name="Henrissat B."/>
            <person name="Kuo A."/>
            <person name="Liang C."/>
            <person name="Lipzen A."/>
            <person name="Lutzoni F."/>
            <person name="Magnuson J."/>
            <person name="Mondo S."/>
            <person name="Nolan M."/>
            <person name="Ohm R."/>
            <person name="Pangilinan J."/>
            <person name="Park H.-J."/>
            <person name="Ramirez L."/>
            <person name="Alfaro M."/>
            <person name="Sun H."/>
            <person name="Tritt A."/>
            <person name="Yoshinaga Y."/>
            <person name="Zwiers L.-H."/>
            <person name="Turgeon B."/>
            <person name="Goodwin S."/>
            <person name="Spatafora J."/>
            <person name="Crous P."/>
            <person name="Grigoriev I."/>
        </authorList>
    </citation>
    <scope>NUCLEOTIDE SEQUENCE</scope>
    <source>
        <strain evidence="12">CBS 279.74</strain>
    </source>
</reference>
<dbReference type="PROSITE" id="PS00379">
    <property type="entry name" value="CDP_ALCOHOL_P_TRANSF"/>
    <property type="match status" value="1"/>
</dbReference>
<keyword evidence="5 11" id="KW-1133">Transmembrane helix</keyword>
<dbReference type="Gene3D" id="1.20.120.1760">
    <property type="match status" value="1"/>
</dbReference>
<evidence type="ECO:0000256" key="7">
    <source>
        <dbReference type="ARBA" id="ARBA00023136"/>
    </source>
</evidence>
<dbReference type="OrthoDB" id="10020554at2759"/>
<proteinExistence type="inferred from homology"/>
<evidence type="ECO:0000256" key="6">
    <source>
        <dbReference type="ARBA" id="ARBA00023098"/>
    </source>
</evidence>
<keyword evidence="6" id="KW-0443">Lipid metabolism</keyword>
<dbReference type="AlphaFoldDB" id="A0A6G1KR01"/>
<evidence type="ECO:0000256" key="5">
    <source>
        <dbReference type="ARBA" id="ARBA00022989"/>
    </source>
</evidence>
<dbReference type="InterPro" id="IPR000462">
    <property type="entry name" value="CDP-OH_P_trans"/>
</dbReference>
<feature type="transmembrane region" description="Helical" evidence="11">
    <location>
        <begin position="195"/>
        <end position="219"/>
    </location>
</feature>
<dbReference type="InterPro" id="IPR048254">
    <property type="entry name" value="CDP_ALCOHOL_P_TRANSF_CS"/>
</dbReference>
<dbReference type="EMBL" id="MU005764">
    <property type="protein sequence ID" value="KAF2715043.1"/>
    <property type="molecule type" value="Genomic_DNA"/>
</dbReference>
<feature type="transmembrane region" description="Helical" evidence="11">
    <location>
        <begin position="155"/>
        <end position="175"/>
    </location>
</feature>
<evidence type="ECO:0000256" key="3">
    <source>
        <dbReference type="ARBA" id="ARBA00022679"/>
    </source>
</evidence>
<evidence type="ECO:0000256" key="8">
    <source>
        <dbReference type="ARBA" id="ARBA00023209"/>
    </source>
</evidence>
<keyword evidence="4 11" id="KW-0812">Transmembrane</keyword>
<keyword evidence="2" id="KW-0444">Lipid biosynthesis</keyword>
<feature type="transmembrane region" description="Helical" evidence="11">
    <location>
        <begin position="357"/>
        <end position="375"/>
    </location>
</feature>
<accession>A0A6G1KR01</accession>
<dbReference type="PANTHER" id="PTHR14269">
    <property type="entry name" value="CDP-DIACYLGLYCEROL--GLYCEROL-3-PHOSPHATE 3-PHOSPHATIDYLTRANSFERASE-RELATED"/>
    <property type="match status" value="1"/>
</dbReference>
<dbReference type="GO" id="GO:0016020">
    <property type="term" value="C:membrane"/>
    <property type="evidence" value="ECO:0007669"/>
    <property type="project" value="UniProtKB-SubCell"/>
</dbReference>
<evidence type="ECO:0000256" key="4">
    <source>
        <dbReference type="ARBA" id="ARBA00022692"/>
    </source>
</evidence>
<evidence type="ECO:0000256" key="11">
    <source>
        <dbReference type="SAM" id="Phobius"/>
    </source>
</evidence>
<evidence type="ECO:0000256" key="9">
    <source>
        <dbReference type="ARBA" id="ARBA00023264"/>
    </source>
</evidence>
<organism evidence="12 13">
    <name type="scientific">Pleomassaria siparia CBS 279.74</name>
    <dbReference type="NCBI Taxonomy" id="1314801"/>
    <lineage>
        <taxon>Eukaryota</taxon>
        <taxon>Fungi</taxon>
        <taxon>Dikarya</taxon>
        <taxon>Ascomycota</taxon>
        <taxon>Pezizomycotina</taxon>
        <taxon>Dothideomycetes</taxon>
        <taxon>Pleosporomycetidae</taxon>
        <taxon>Pleosporales</taxon>
        <taxon>Pleomassariaceae</taxon>
        <taxon>Pleomassaria</taxon>
    </lineage>
</organism>
<dbReference type="InterPro" id="IPR043130">
    <property type="entry name" value="CDP-OH_PTrfase_TM_dom"/>
</dbReference>
<dbReference type="InterPro" id="IPR050324">
    <property type="entry name" value="CDP-alcohol_PTase-I"/>
</dbReference>
<keyword evidence="13" id="KW-1185">Reference proteome</keyword>
<keyword evidence="8" id="KW-0594">Phospholipid biosynthesis</keyword>
<name>A0A6G1KR01_9PLEO</name>
<keyword evidence="9" id="KW-1208">Phospholipid metabolism</keyword>
<comment type="subcellular location">
    <subcellularLocation>
        <location evidence="1">Membrane</location>
        <topology evidence="1">Multi-pass membrane protein</topology>
    </subcellularLocation>
</comment>
<keyword evidence="3 10" id="KW-0808">Transferase</keyword>
<dbReference type="GO" id="GO:0043337">
    <property type="term" value="F:cardiolipin synthase (CMP-forming)"/>
    <property type="evidence" value="ECO:0007669"/>
    <property type="project" value="TreeGrafter"/>
</dbReference>
<evidence type="ECO:0000313" key="13">
    <source>
        <dbReference type="Proteomes" id="UP000799428"/>
    </source>
</evidence>
<dbReference type="PANTHER" id="PTHR14269:SF60">
    <property type="entry name" value="CARDIOLIPIN SYNTHASE (CMP-FORMING)"/>
    <property type="match status" value="1"/>
</dbReference>
<dbReference type="GO" id="GO:0032049">
    <property type="term" value="P:cardiolipin biosynthetic process"/>
    <property type="evidence" value="ECO:0007669"/>
    <property type="project" value="TreeGrafter"/>
</dbReference>
<sequence length="390" mass="43180">MAGSILSSATVHFVPASRHGFRAFSPLPRIRQIFRPGSSRASCFWSHIRLTQSPRRHLLQKTWPNSCVNRVGLFTTSAVHRARPEDASKQPRKVPVGIEKKKSQNRIIPPTLQKLTTKLPTLRHENIYTVPNILTFSRLIATPVIGYLIIHNQHLYAFTLFLYAGFSDLLDGWIARKWNLQTVVGSVVDPMADKALMTTLVCCLAVNGSLPLPLAVLILGRDVSLGVAAIYYRYASLPGPKTFMRYWDFSLPSAEVHPTTISKFNTFLQLGLIGTTLCVGLLHDPIAIKSASGDLLMQVQSLLGGPEGVQTMVRSMQAVVATTTVYSGLSYCWTKDAVKILGDNEALKKKQGFRGRMVVGGSFGAFIVVAAFLAWKEWERKLEGEDVEDE</sequence>
<protein>
    <submittedName>
        <fullName evidence="12">Cardiolipin synthetase</fullName>
    </submittedName>
</protein>
<keyword evidence="7 11" id="KW-0472">Membrane</keyword>